<reference evidence="1" key="2">
    <citation type="journal article" date="2024" name="Plant">
        <title>Genomic evolution and insights into agronomic trait innovations of Sesamum species.</title>
        <authorList>
            <person name="Miao H."/>
            <person name="Wang L."/>
            <person name="Qu L."/>
            <person name="Liu H."/>
            <person name="Sun Y."/>
            <person name="Le M."/>
            <person name="Wang Q."/>
            <person name="Wei S."/>
            <person name="Zheng Y."/>
            <person name="Lin W."/>
            <person name="Duan Y."/>
            <person name="Cao H."/>
            <person name="Xiong S."/>
            <person name="Wang X."/>
            <person name="Wei L."/>
            <person name="Li C."/>
            <person name="Ma Q."/>
            <person name="Ju M."/>
            <person name="Zhao R."/>
            <person name="Li G."/>
            <person name="Mu C."/>
            <person name="Tian Q."/>
            <person name="Mei H."/>
            <person name="Zhang T."/>
            <person name="Gao T."/>
            <person name="Zhang H."/>
        </authorList>
    </citation>
    <scope>NUCLEOTIDE SEQUENCE</scope>
    <source>
        <strain evidence="1">K16</strain>
    </source>
</reference>
<dbReference type="PANTHER" id="PTHR31973">
    <property type="entry name" value="POLYPROTEIN, PUTATIVE-RELATED"/>
    <property type="match status" value="1"/>
</dbReference>
<dbReference type="AlphaFoldDB" id="A0AAE1WAT7"/>
<accession>A0AAE1WAT7</accession>
<evidence type="ECO:0000313" key="1">
    <source>
        <dbReference type="EMBL" id="KAK4389893.1"/>
    </source>
</evidence>
<keyword evidence="2" id="KW-1185">Reference proteome</keyword>
<evidence type="ECO:0008006" key="3">
    <source>
        <dbReference type="Google" id="ProtNLM"/>
    </source>
</evidence>
<dbReference type="EMBL" id="JACGWL010000013">
    <property type="protein sequence ID" value="KAK4389893.1"/>
    <property type="molecule type" value="Genomic_DNA"/>
</dbReference>
<organism evidence="1 2">
    <name type="scientific">Sesamum angolense</name>
    <dbReference type="NCBI Taxonomy" id="2727404"/>
    <lineage>
        <taxon>Eukaryota</taxon>
        <taxon>Viridiplantae</taxon>
        <taxon>Streptophyta</taxon>
        <taxon>Embryophyta</taxon>
        <taxon>Tracheophyta</taxon>
        <taxon>Spermatophyta</taxon>
        <taxon>Magnoliopsida</taxon>
        <taxon>eudicotyledons</taxon>
        <taxon>Gunneridae</taxon>
        <taxon>Pentapetalae</taxon>
        <taxon>asterids</taxon>
        <taxon>lamiids</taxon>
        <taxon>Lamiales</taxon>
        <taxon>Pedaliaceae</taxon>
        <taxon>Sesamum</taxon>
    </lineage>
</organism>
<dbReference type="Proteomes" id="UP001289374">
    <property type="component" value="Unassembled WGS sequence"/>
</dbReference>
<sequence length="164" mass="19150">MYFYLRGMTDGFIEGCRPWVGWVLSEGVIQRAIAGCYWEDPNDNIYPIVVTYVEVDKYDSCKWFSNLLLRDIGSQNERGWAFISDRQKGLLETVAELAPGVEHRFYLRHMYNNFKGKFKGQELKKILQKAASTYSVNQHLKTMAKIQKIYPKIGAEQTPYEWFG</sequence>
<name>A0AAE1WAT7_9LAMI</name>
<comment type="caution">
    <text evidence="1">The sequence shown here is derived from an EMBL/GenBank/DDBJ whole genome shotgun (WGS) entry which is preliminary data.</text>
</comment>
<evidence type="ECO:0000313" key="2">
    <source>
        <dbReference type="Proteomes" id="UP001289374"/>
    </source>
</evidence>
<protein>
    <recommendedName>
        <fullName evidence="3">MULE transposase domain-containing protein</fullName>
    </recommendedName>
</protein>
<proteinExistence type="predicted"/>
<reference evidence="1" key="1">
    <citation type="submission" date="2020-06" db="EMBL/GenBank/DDBJ databases">
        <authorList>
            <person name="Li T."/>
            <person name="Hu X."/>
            <person name="Zhang T."/>
            <person name="Song X."/>
            <person name="Zhang H."/>
            <person name="Dai N."/>
            <person name="Sheng W."/>
            <person name="Hou X."/>
            <person name="Wei L."/>
        </authorList>
    </citation>
    <scope>NUCLEOTIDE SEQUENCE</scope>
    <source>
        <strain evidence="1">K16</strain>
        <tissue evidence="1">Leaf</tissue>
    </source>
</reference>
<dbReference type="PANTHER" id="PTHR31973:SF187">
    <property type="entry name" value="MUTATOR TRANSPOSASE MUDRA PROTEIN"/>
    <property type="match status" value="1"/>
</dbReference>
<gene>
    <name evidence="1" type="ORF">Sango_2326300</name>
</gene>